<evidence type="ECO:0000313" key="3">
    <source>
        <dbReference type="Proteomes" id="UP000886998"/>
    </source>
</evidence>
<dbReference type="Gene3D" id="3.50.30.50">
    <property type="entry name" value="Putative cyclase"/>
    <property type="match status" value="1"/>
</dbReference>
<dbReference type="AlphaFoldDB" id="A0A8X6M831"/>
<evidence type="ECO:0000256" key="1">
    <source>
        <dbReference type="ARBA" id="ARBA00007865"/>
    </source>
</evidence>
<dbReference type="InterPro" id="IPR037175">
    <property type="entry name" value="KFase_sf"/>
</dbReference>
<evidence type="ECO:0000313" key="2">
    <source>
        <dbReference type="EMBL" id="GFS30416.1"/>
    </source>
</evidence>
<name>A0A8X6M831_9ARAC</name>
<dbReference type="GO" id="GO:0004061">
    <property type="term" value="F:arylformamidase activity"/>
    <property type="evidence" value="ECO:0007669"/>
    <property type="project" value="InterPro"/>
</dbReference>
<dbReference type="OrthoDB" id="7108654at2759"/>
<sequence length="248" mass="27136">MLCVVYAAPLSKRMVDMTYTFDDTIPHYPLVKGFEIHAVLNGTTPNGYWALAEEYSLAIHLGTHMDSPAHFPPHDITAETIPVEHLIAPAAVIDITAKAELDPDAEATVEDLLQWESTTGQSLDETIVLLKNGWGKYWTNQTAFLGTADGDVNHSHFPGFSGEAATWLVENRNIYGVGTEAISFDKGNSRQYPVHRTILGHGLFGLENVANVDKIPIYGAELHVMPMKVGRTSGAPVRIIASFPEIIV</sequence>
<dbReference type="GO" id="GO:0019441">
    <property type="term" value="P:L-tryptophan catabolic process to kynurenine"/>
    <property type="evidence" value="ECO:0007669"/>
    <property type="project" value="InterPro"/>
</dbReference>
<dbReference type="InterPro" id="IPR007325">
    <property type="entry name" value="KFase/CYL"/>
</dbReference>
<comment type="caution">
    <text evidence="2">The sequence shown here is derived from an EMBL/GenBank/DDBJ whole genome shotgun (WGS) entry which is preliminary data.</text>
</comment>
<dbReference type="Proteomes" id="UP000886998">
    <property type="component" value="Unassembled WGS sequence"/>
</dbReference>
<dbReference type="Pfam" id="PF04199">
    <property type="entry name" value="Cyclase"/>
    <property type="match status" value="1"/>
</dbReference>
<dbReference type="EMBL" id="BMAV01024138">
    <property type="protein sequence ID" value="GFS30416.1"/>
    <property type="molecule type" value="Genomic_DNA"/>
</dbReference>
<dbReference type="PANTHER" id="PTHR31118:SF12">
    <property type="entry name" value="CYCLASE-LIKE PROTEIN 2"/>
    <property type="match status" value="1"/>
</dbReference>
<gene>
    <name evidence="2" type="primary">NCL1_17135</name>
    <name evidence="2" type="ORF">TNIN_312611</name>
</gene>
<keyword evidence="3" id="KW-1185">Reference proteome</keyword>
<protein>
    <recommendedName>
        <fullName evidence="4">Cyclase</fullName>
    </recommendedName>
</protein>
<proteinExistence type="inferred from homology"/>
<dbReference type="PANTHER" id="PTHR31118">
    <property type="entry name" value="CYCLASE-LIKE PROTEIN 2"/>
    <property type="match status" value="1"/>
</dbReference>
<organism evidence="2 3">
    <name type="scientific">Trichonephila inaurata madagascariensis</name>
    <dbReference type="NCBI Taxonomy" id="2747483"/>
    <lineage>
        <taxon>Eukaryota</taxon>
        <taxon>Metazoa</taxon>
        <taxon>Ecdysozoa</taxon>
        <taxon>Arthropoda</taxon>
        <taxon>Chelicerata</taxon>
        <taxon>Arachnida</taxon>
        <taxon>Araneae</taxon>
        <taxon>Araneomorphae</taxon>
        <taxon>Entelegynae</taxon>
        <taxon>Araneoidea</taxon>
        <taxon>Nephilidae</taxon>
        <taxon>Trichonephila</taxon>
        <taxon>Trichonephila inaurata</taxon>
    </lineage>
</organism>
<dbReference type="SUPFAM" id="SSF102198">
    <property type="entry name" value="Putative cyclase"/>
    <property type="match status" value="1"/>
</dbReference>
<evidence type="ECO:0008006" key="4">
    <source>
        <dbReference type="Google" id="ProtNLM"/>
    </source>
</evidence>
<reference evidence="2" key="1">
    <citation type="submission" date="2020-08" db="EMBL/GenBank/DDBJ databases">
        <title>Multicomponent nature underlies the extraordinary mechanical properties of spider dragline silk.</title>
        <authorList>
            <person name="Kono N."/>
            <person name="Nakamura H."/>
            <person name="Mori M."/>
            <person name="Yoshida Y."/>
            <person name="Ohtoshi R."/>
            <person name="Malay A.D."/>
            <person name="Moran D.A.P."/>
            <person name="Tomita M."/>
            <person name="Numata K."/>
            <person name="Arakawa K."/>
        </authorList>
    </citation>
    <scope>NUCLEOTIDE SEQUENCE</scope>
</reference>
<comment type="similarity">
    <text evidence="1">Belongs to the Cyclase 1 superfamily.</text>
</comment>
<accession>A0A8X6M831</accession>